<gene>
    <name evidence="2" type="ORF">KQP74_15860</name>
</gene>
<sequence length="155" mass="18182">MKMEKENVQKKVAKTMSERPIILWFGCLPFLVRPITFTQIYDLGSVSKDMPEVEQQKIDGRTNVSATLMYYEEASRMSEIAVMTIFRSVWMRKLFRKYIKKRLTVHKYKKLQDYMAQTMDANFFLSTIIFLRGLNETTKPTNTPEVIVPGQPLVE</sequence>
<name>A0AB38U956_BACT4</name>
<evidence type="ECO:0000313" key="3">
    <source>
        <dbReference type="Proteomes" id="UP001162960"/>
    </source>
</evidence>
<organism evidence="2 3">
    <name type="scientific">Bacteroides thetaiotaomicron</name>
    <dbReference type="NCBI Taxonomy" id="818"/>
    <lineage>
        <taxon>Bacteria</taxon>
        <taxon>Pseudomonadati</taxon>
        <taxon>Bacteroidota</taxon>
        <taxon>Bacteroidia</taxon>
        <taxon>Bacteroidales</taxon>
        <taxon>Bacteroidaceae</taxon>
        <taxon>Bacteroides</taxon>
    </lineage>
</organism>
<dbReference type="Proteomes" id="UP001162960">
    <property type="component" value="Chromosome"/>
</dbReference>
<keyword evidence="1" id="KW-0472">Membrane</keyword>
<evidence type="ECO:0000256" key="1">
    <source>
        <dbReference type="SAM" id="Phobius"/>
    </source>
</evidence>
<feature type="transmembrane region" description="Helical" evidence="1">
    <location>
        <begin position="21"/>
        <end position="41"/>
    </location>
</feature>
<keyword evidence="1" id="KW-1133">Transmembrane helix</keyword>
<dbReference type="RefSeq" id="WP_264455111.1">
    <property type="nucleotide sequence ID" value="NZ_CP083685.1"/>
</dbReference>
<dbReference type="AlphaFoldDB" id="A0AB38U956"/>
<evidence type="ECO:0000313" key="2">
    <source>
        <dbReference type="EMBL" id="UYU89420.1"/>
    </source>
</evidence>
<keyword evidence="1" id="KW-0812">Transmembrane</keyword>
<reference evidence="2" key="1">
    <citation type="submission" date="2021-06" db="EMBL/GenBank/DDBJ databases">
        <title>Interrogation of the integrated mobile genetic elements in gut-associated Bacteroides with a consensus prediction approach.</title>
        <authorList>
            <person name="Campbell D.E."/>
            <person name="Leigh J.R."/>
            <person name="Kim T."/>
            <person name="England W."/>
            <person name="Whitaker R.J."/>
            <person name="Degnan P.H."/>
        </authorList>
    </citation>
    <scope>NUCLEOTIDE SEQUENCE</scope>
    <source>
        <strain evidence="2">VPI-3443</strain>
    </source>
</reference>
<protein>
    <submittedName>
        <fullName evidence="2">Uncharacterized protein</fullName>
    </submittedName>
</protein>
<proteinExistence type="predicted"/>
<dbReference type="EMBL" id="CP083685">
    <property type="protein sequence ID" value="UYU89420.1"/>
    <property type="molecule type" value="Genomic_DNA"/>
</dbReference>
<accession>A0AB38U956</accession>